<feature type="region of interest" description="Disordered" evidence="1">
    <location>
        <begin position="363"/>
        <end position="388"/>
    </location>
</feature>
<sequence length="697" mass="73615">MSRSQGAANQGWPPRHPPGEADPRAQGRPAPQAPQGHAPQGQGGRGQAPVYDQQQYGAAGYPPQHQPYADPHSGYADPQAAPSYGGQQGYHYPQDQHPAQPPQYQPAQPQQHHQQPVQRQAPAAPAQPTQYAQPQQQAPRAPQPAPTHRQQPQAQPPQYAPPRQAQPQPQSAQPPVNRQGLSSLDSARAAQQPVHDFNNFPRTQPPQYAQPREQVPPPQQNGRAAPAQPQYAQPAPVQPSQTGRQSQPPAYNVPNADLGARSGDGYGRDAGQYGAGLEPPAPAYQHAPSYDQWPPAQQQQQQQQRPSLDTFGQNQNHLASAYPGVAADYAATAGGDYALSNGAGADPYGDPLQTDWGMSGAAGYGDPAIDPQGFDHQGGYAGYDQQHGGTLEPATYNAADELNGYEVEEPRRASWAMRIAGALVVAIGLGYGLAQAYQAVVGGPVDNGAPPVIASDDTPAKERPSDPGGRQFSHTDSKVLGRLEQIEGGDGGLHESDQANGTRKVSTLVVGRDGSIMPPADDVPDTPVSVPGMMVVDAFGTGNSPTAQMPRQPEPQVHTPPARPTVNVKSTRVIPATTASVEEEEPAPPRRQTVAAAPPATSAPRAPSGANGYVVVLSSVPASGSSRLDALRKFADMQQQYGPVLANKTPDVRETTLAGKGAYHRLLVGPPGSKNQANELCIQLKASGYNDCWVTAY</sequence>
<dbReference type="PATRIC" id="fig|121290.4.peg.2686"/>
<dbReference type="RefSeq" id="WP_068461039.1">
    <property type="nucleotide sequence ID" value="NZ_LMTR01000045.1"/>
</dbReference>
<organism evidence="3 4">
    <name type="scientific">Hyphomicrobium sulfonivorans</name>
    <dbReference type="NCBI Taxonomy" id="121290"/>
    <lineage>
        <taxon>Bacteria</taxon>
        <taxon>Pseudomonadati</taxon>
        <taxon>Pseudomonadota</taxon>
        <taxon>Alphaproteobacteria</taxon>
        <taxon>Hyphomicrobiales</taxon>
        <taxon>Hyphomicrobiaceae</taxon>
        <taxon>Hyphomicrobium</taxon>
    </lineage>
</organism>
<protein>
    <recommendedName>
        <fullName evidence="2">SPOR domain-containing protein</fullName>
    </recommendedName>
</protein>
<evidence type="ECO:0000259" key="2">
    <source>
        <dbReference type="PROSITE" id="PS51724"/>
    </source>
</evidence>
<dbReference type="GO" id="GO:0042834">
    <property type="term" value="F:peptidoglycan binding"/>
    <property type="evidence" value="ECO:0007669"/>
    <property type="project" value="InterPro"/>
</dbReference>
<dbReference type="Pfam" id="PF05036">
    <property type="entry name" value="SPOR"/>
    <property type="match status" value="1"/>
</dbReference>
<feature type="compositionally biased region" description="Polar residues" evidence="1">
    <location>
        <begin position="305"/>
        <end position="315"/>
    </location>
</feature>
<evidence type="ECO:0000256" key="1">
    <source>
        <dbReference type="SAM" id="MobiDB-lite"/>
    </source>
</evidence>
<dbReference type="PROSITE" id="PS51724">
    <property type="entry name" value="SPOR"/>
    <property type="match status" value="1"/>
</dbReference>
<feature type="compositionally biased region" description="Low complexity" evidence="1">
    <location>
        <begin position="161"/>
        <end position="175"/>
    </location>
</feature>
<evidence type="ECO:0000313" key="3">
    <source>
        <dbReference type="EMBL" id="KWT69367.1"/>
    </source>
</evidence>
<dbReference type="AlphaFoldDB" id="A0A109BIF4"/>
<accession>A0A109BIF4</accession>
<dbReference type="InterPro" id="IPR036680">
    <property type="entry name" value="SPOR-like_sf"/>
</dbReference>
<feature type="region of interest" description="Disordered" evidence="1">
    <location>
        <begin position="1"/>
        <end position="315"/>
    </location>
</feature>
<feature type="compositionally biased region" description="Low complexity" evidence="1">
    <location>
        <begin position="26"/>
        <end position="40"/>
    </location>
</feature>
<dbReference type="STRING" id="121290.APY04_1450"/>
<feature type="compositionally biased region" description="Low complexity" evidence="1">
    <location>
        <begin position="105"/>
        <end position="153"/>
    </location>
</feature>
<reference evidence="3 4" key="1">
    <citation type="submission" date="2015-10" db="EMBL/GenBank/DDBJ databases">
        <title>Transcriptomic analysis of a linuron degrading triple-species bacterial consortium.</title>
        <authorList>
            <person name="Albers P."/>
        </authorList>
    </citation>
    <scope>NUCLEOTIDE SEQUENCE [LARGE SCALE GENOMIC DNA]</scope>
    <source>
        <strain evidence="3 4">WDL6</strain>
    </source>
</reference>
<feature type="domain" description="SPOR" evidence="2">
    <location>
        <begin position="612"/>
        <end position="697"/>
    </location>
</feature>
<dbReference type="Proteomes" id="UP000059074">
    <property type="component" value="Unassembled WGS sequence"/>
</dbReference>
<comment type="caution">
    <text evidence="3">The sequence shown here is derived from an EMBL/GenBank/DDBJ whole genome shotgun (WGS) entry which is preliminary data.</text>
</comment>
<feature type="region of interest" description="Disordered" evidence="1">
    <location>
        <begin position="578"/>
        <end position="608"/>
    </location>
</feature>
<evidence type="ECO:0000313" key="4">
    <source>
        <dbReference type="Proteomes" id="UP000059074"/>
    </source>
</evidence>
<feature type="compositionally biased region" description="Low complexity" evidence="1">
    <location>
        <begin position="224"/>
        <end position="241"/>
    </location>
</feature>
<feature type="compositionally biased region" description="Low complexity" evidence="1">
    <location>
        <begin position="595"/>
        <end position="608"/>
    </location>
</feature>
<keyword evidence="4" id="KW-1185">Reference proteome</keyword>
<gene>
    <name evidence="3" type="ORF">APY04_1450</name>
</gene>
<proteinExistence type="predicted"/>
<dbReference type="InterPro" id="IPR007730">
    <property type="entry name" value="SPOR-like_dom"/>
</dbReference>
<name>A0A109BIF4_HYPSL</name>
<feature type="region of interest" description="Disordered" evidence="1">
    <location>
        <begin position="450"/>
        <end position="478"/>
    </location>
</feature>
<dbReference type="OrthoDB" id="7338235at2"/>
<dbReference type="SUPFAM" id="SSF110997">
    <property type="entry name" value="Sporulation related repeat"/>
    <property type="match status" value="1"/>
</dbReference>
<dbReference type="EMBL" id="LMTR01000045">
    <property type="protein sequence ID" value="KWT69367.1"/>
    <property type="molecule type" value="Genomic_DNA"/>
</dbReference>